<keyword evidence="5 9" id="KW-0630">Potassium</keyword>
<comment type="subcellular location">
    <subcellularLocation>
        <location evidence="9">Cell membrane</location>
        <topology evidence="9">Multi-pass membrane protein</topology>
    </subcellularLocation>
</comment>
<dbReference type="PIRSF" id="PIRSF001294">
    <property type="entry name" value="K_ATPaseA"/>
    <property type="match status" value="1"/>
</dbReference>
<dbReference type="GO" id="GO:0005886">
    <property type="term" value="C:plasma membrane"/>
    <property type="evidence" value="ECO:0007669"/>
    <property type="project" value="UniProtKB-SubCell"/>
</dbReference>
<keyword evidence="7 9" id="KW-0406">Ion transport</keyword>
<evidence type="ECO:0000256" key="4">
    <source>
        <dbReference type="ARBA" id="ARBA00022692"/>
    </source>
</evidence>
<protein>
    <recommendedName>
        <fullName evidence="9">Potassium-transporting ATPase potassium-binding subunit</fullName>
    </recommendedName>
    <alternativeName>
        <fullName evidence="9">ATP phosphohydrolase [potassium-transporting] A chain</fullName>
    </alternativeName>
    <alternativeName>
        <fullName evidence="9">Potassium-binding and translocating subunit A</fullName>
    </alternativeName>
    <alternativeName>
        <fullName evidence="9">Potassium-translocating ATPase A chain</fullName>
    </alternativeName>
</protein>
<feature type="transmembrane region" description="Helical" evidence="9">
    <location>
        <begin position="255"/>
        <end position="272"/>
    </location>
</feature>
<organism evidence="10 11">
    <name type="scientific">Brockia lithotrophica</name>
    <dbReference type="NCBI Taxonomy" id="933949"/>
    <lineage>
        <taxon>Bacteria</taxon>
        <taxon>Bacillati</taxon>
        <taxon>Bacillota</taxon>
        <taxon>Bacilli</taxon>
        <taxon>Bacillales</taxon>
        <taxon>Bacillales Family X. Incertae Sedis</taxon>
        <taxon>Brockia</taxon>
    </lineage>
</organism>
<keyword evidence="1 9" id="KW-0813">Transport</keyword>
<evidence type="ECO:0000256" key="8">
    <source>
        <dbReference type="ARBA" id="ARBA00023136"/>
    </source>
</evidence>
<evidence type="ECO:0000256" key="1">
    <source>
        <dbReference type="ARBA" id="ARBA00022448"/>
    </source>
</evidence>
<dbReference type="InterPro" id="IPR004623">
    <property type="entry name" value="KdpA"/>
</dbReference>
<name>A0A660KXI9_9BACL</name>
<comment type="caution">
    <text evidence="10">The sequence shown here is derived from an EMBL/GenBank/DDBJ whole genome shotgun (WGS) entry which is preliminary data.</text>
</comment>
<reference evidence="10 11" key="1">
    <citation type="submission" date="2018-10" db="EMBL/GenBank/DDBJ databases">
        <title>Genomic Encyclopedia of Type Strains, Phase IV (KMG-IV): sequencing the most valuable type-strain genomes for metagenomic binning, comparative biology and taxonomic classification.</title>
        <authorList>
            <person name="Goeker M."/>
        </authorList>
    </citation>
    <scope>NUCLEOTIDE SEQUENCE [LARGE SCALE GENOMIC DNA]</scope>
    <source>
        <strain evidence="10 11">DSM 22653</strain>
    </source>
</reference>
<evidence type="ECO:0000313" key="11">
    <source>
        <dbReference type="Proteomes" id="UP000267019"/>
    </source>
</evidence>
<comment type="similarity">
    <text evidence="9">Belongs to the KdpA family.</text>
</comment>
<dbReference type="EMBL" id="RBIJ01000002">
    <property type="protein sequence ID" value="RKQ85510.1"/>
    <property type="molecule type" value="Genomic_DNA"/>
</dbReference>
<evidence type="ECO:0000313" key="10">
    <source>
        <dbReference type="EMBL" id="RKQ85510.1"/>
    </source>
</evidence>
<feature type="transmembrane region" description="Helical" evidence="9">
    <location>
        <begin position="416"/>
        <end position="438"/>
    </location>
</feature>
<dbReference type="AlphaFoldDB" id="A0A660KXI9"/>
<sequence>MNGPDFLEVLVFVLLVTALMVPTGNYLYRLMEAGEGPFGRVFLPVERPLYRLMGVDPDEEMDFRAYAKALVLSNLFMMLLGYAVFRLQAYLPLNPDGIPNQSPDLAFNTAASFITNTNWQSYSGETAMSILGQMLGITFLMTVSAATGIVAAFAAIRGIRGDRTLGNFYRDFTRVVVRFLLPLSFVVALLYVAEGMPQTLLGRVTVTTLDGAQQVIARGPIATLEVIKHLGTNGGGYFGANAAHPYENPTPFTNLLHMLLMMLVPTALLVTFGRATGRMRLAWLLYAGVFAIFLTHFAVVYAAETWGTPALRELGVQGGNFEGKEWRFGIVGASLFTTVTTAATTGSVDNMHDSLTPLGGMIPLFQMMLNTVFGGVGAGFLNILMYVLLTVFLSGLLVGRTPEFLGRKIEPKEMKLLVIALLMHPLLILFPTALALSLPGPRESILNPFFHGISEVAYAYASGAANNGSAFAGLNADTPFYNVSIGLVMLFGRFVSLLALVAVAASLGQKRVVPESTGTLKVDTPLFASLVVFVIWVVGGLTFFPVLALGPLAEHFTMLVQGVAP</sequence>
<feature type="transmembrane region" description="Helical" evidence="9">
    <location>
        <begin position="284"/>
        <end position="303"/>
    </location>
</feature>
<comment type="subunit">
    <text evidence="9">The system is composed of three essential subunits: KdpA, KdpB and KdpC.</text>
</comment>
<feature type="transmembrane region" description="Helical" evidence="9">
    <location>
        <begin position="483"/>
        <end position="505"/>
    </location>
</feature>
<evidence type="ECO:0000256" key="9">
    <source>
        <dbReference type="HAMAP-Rule" id="MF_00275"/>
    </source>
</evidence>
<keyword evidence="3 9" id="KW-0633">Potassium transport</keyword>
<evidence type="ECO:0000256" key="5">
    <source>
        <dbReference type="ARBA" id="ARBA00022958"/>
    </source>
</evidence>
<gene>
    <name evidence="9" type="primary">kdpA</name>
    <name evidence="10" type="ORF">C7438_0905</name>
</gene>
<feature type="transmembrane region" description="Helical" evidence="9">
    <location>
        <begin position="526"/>
        <end position="549"/>
    </location>
</feature>
<feature type="transmembrane region" description="Helical" evidence="9">
    <location>
        <begin position="6"/>
        <end position="28"/>
    </location>
</feature>
<dbReference type="HAMAP" id="MF_00275">
    <property type="entry name" value="KdpA"/>
    <property type="match status" value="1"/>
</dbReference>
<dbReference type="GO" id="GO:0030955">
    <property type="term" value="F:potassium ion binding"/>
    <property type="evidence" value="ECO:0007669"/>
    <property type="project" value="UniProtKB-UniRule"/>
</dbReference>
<feature type="transmembrane region" description="Helical" evidence="9">
    <location>
        <begin position="130"/>
        <end position="154"/>
    </location>
</feature>
<keyword evidence="2 9" id="KW-1003">Cell membrane</keyword>
<proteinExistence type="inferred from homology"/>
<evidence type="ECO:0000256" key="6">
    <source>
        <dbReference type="ARBA" id="ARBA00022989"/>
    </source>
</evidence>
<dbReference type="Proteomes" id="UP000267019">
    <property type="component" value="Unassembled WGS sequence"/>
</dbReference>
<dbReference type="Pfam" id="PF03814">
    <property type="entry name" value="KdpA"/>
    <property type="match status" value="1"/>
</dbReference>
<dbReference type="PANTHER" id="PTHR30607:SF2">
    <property type="entry name" value="POTASSIUM-TRANSPORTING ATPASE POTASSIUM-BINDING SUBUNIT"/>
    <property type="match status" value="1"/>
</dbReference>
<evidence type="ECO:0000256" key="7">
    <source>
        <dbReference type="ARBA" id="ARBA00023065"/>
    </source>
</evidence>
<evidence type="ECO:0000256" key="3">
    <source>
        <dbReference type="ARBA" id="ARBA00022538"/>
    </source>
</evidence>
<feature type="transmembrane region" description="Helical" evidence="9">
    <location>
        <begin position="372"/>
        <end position="396"/>
    </location>
</feature>
<feature type="transmembrane region" description="Helical" evidence="9">
    <location>
        <begin position="65"/>
        <end position="85"/>
    </location>
</feature>
<feature type="transmembrane region" description="Helical" evidence="9">
    <location>
        <begin position="175"/>
        <end position="193"/>
    </location>
</feature>
<accession>A0A660KXI9</accession>
<keyword evidence="4 9" id="KW-0812">Transmembrane</keyword>
<keyword evidence="11" id="KW-1185">Reference proteome</keyword>
<dbReference type="RefSeq" id="WP_245956493.1">
    <property type="nucleotide sequence ID" value="NZ_RBIJ01000002.1"/>
</dbReference>
<dbReference type="GO" id="GO:0008556">
    <property type="term" value="F:P-type potassium transmembrane transporter activity"/>
    <property type="evidence" value="ECO:0007669"/>
    <property type="project" value="InterPro"/>
</dbReference>
<evidence type="ECO:0000256" key="2">
    <source>
        <dbReference type="ARBA" id="ARBA00022475"/>
    </source>
</evidence>
<dbReference type="NCBIfam" id="TIGR00680">
    <property type="entry name" value="kdpA"/>
    <property type="match status" value="1"/>
</dbReference>
<dbReference type="PANTHER" id="PTHR30607">
    <property type="entry name" value="POTASSIUM-TRANSPORTING ATPASE A CHAIN"/>
    <property type="match status" value="1"/>
</dbReference>
<keyword evidence="6 9" id="KW-1133">Transmembrane helix</keyword>
<comment type="function">
    <text evidence="9">Part of the high-affinity ATP-driven potassium transport (or Kdp) system, which catalyzes the hydrolysis of ATP coupled with the electrogenic transport of potassium into the cytoplasm. This subunit binds the extracellular potassium ions and delivers the ions to the membrane domain of KdpB through an intramembrane tunnel.</text>
</comment>
<keyword evidence="8 9" id="KW-0472">Membrane</keyword>